<dbReference type="SMART" id="SM00066">
    <property type="entry name" value="GAL4"/>
    <property type="match status" value="1"/>
</dbReference>
<keyword evidence="2" id="KW-0539">Nucleus</keyword>
<dbReference type="Pfam" id="PF04082">
    <property type="entry name" value="Fungal_trans"/>
    <property type="match status" value="1"/>
</dbReference>
<dbReference type="InterPro" id="IPR036864">
    <property type="entry name" value="Zn2-C6_fun-type_DNA-bd_sf"/>
</dbReference>
<dbReference type="OrthoDB" id="5121955at2759"/>
<evidence type="ECO:0000256" key="1">
    <source>
        <dbReference type="ARBA" id="ARBA00022723"/>
    </source>
</evidence>
<evidence type="ECO:0000313" key="4">
    <source>
        <dbReference type="EMBL" id="KAF7555185.1"/>
    </source>
</evidence>
<dbReference type="GO" id="GO:0003677">
    <property type="term" value="F:DNA binding"/>
    <property type="evidence" value="ECO:0007669"/>
    <property type="project" value="InterPro"/>
</dbReference>
<dbReference type="Pfam" id="PF00172">
    <property type="entry name" value="Zn_clus"/>
    <property type="match status" value="1"/>
</dbReference>
<dbReference type="InterPro" id="IPR007219">
    <property type="entry name" value="XnlR_reg_dom"/>
</dbReference>
<dbReference type="Proteomes" id="UP000722485">
    <property type="component" value="Unassembled WGS sequence"/>
</dbReference>
<dbReference type="PROSITE" id="PS00463">
    <property type="entry name" value="ZN2_CY6_FUNGAL_1"/>
    <property type="match status" value="1"/>
</dbReference>
<name>A0A9P5LEI9_9HYPO</name>
<dbReference type="SUPFAM" id="SSF57701">
    <property type="entry name" value="Zn2/Cys6 DNA-binding domain"/>
    <property type="match status" value="1"/>
</dbReference>
<comment type="caution">
    <text evidence="4">The sequence shown here is derived from an EMBL/GenBank/DDBJ whole genome shotgun (WGS) entry which is preliminary data.</text>
</comment>
<dbReference type="CDD" id="cd00067">
    <property type="entry name" value="GAL4"/>
    <property type="match status" value="1"/>
</dbReference>
<sequence>MEDPAPAEDPLYEVDLGPEVDAANRVHKIPSAKTKKRASRACLPCRSRKVRCILTSSAEPCINCRLDEKECIFIARSKFSRGISRHPPVASKETSSTGLPAEDFDVFGDDLPPSTDEQSSLAVDPVSLDATLPSLPHDLGDYGHETIDILDLPQLSAAFPDSVFPECPWAPQEGTQRLLFDPTNPDYSILEAPKVNTLSPEDLDYLYKQGCFVVPQRNILNEFIQQYFLHIHPMLPMLNEADFWALYHPQNSDSASGDRMPLIVIQGILFTSCSLIYDFGLETSSISIAQAALLLSHSHLIPLPHGGCKHLGPMWLSIALNYARDAGAHRYQSILTDGSPVSTQQKKHGAVLKRLWWCCIIRDRLMPLTSRRTIKLTHSNFNFAGNPLLGAADLADEFDKSSVYDPATKRFLAEILAKLVELCVILTEVLTLTFPMHDDPSRAPSHPAMEESRIGDCRMALKRWYSTVLRIQSGPSGDILKDVDTSGSFNSSPILFINLLEMYYQ</sequence>
<reference evidence="4" key="1">
    <citation type="submission" date="2020-03" db="EMBL/GenBank/DDBJ databases">
        <title>Draft Genome Sequence of Cylindrodendrum hubeiense.</title>
        <authorList>
            <person name="Buettner E."/>
            <person name="Kellner H."/>
        </authorList>
    </citation>
    <scope>NUCLEOTIDE SEQUENCE</scope>
    <source>
        <strain evidence="4">IHI 201604</strain>
    </source>
</reference>
<evidence type="ECO:0000259" key="3">
    <source>
        <dbReference type="PROSITE" id="PS50048"/>
    </source>
</evidence>
<dbReference type="Gene3D" id="4.10.240.10">
    <property type="entry name" value="Zn(2)-C6 fungal-type DNA-binding domain"/>
    <property type="match status" value="1"/>
</dbReference>
<accession>A0A9P5LEI9</accession>
<dbReference type="GO" id="GO:0006351">
    <property type="term" value="P:DNA-templated transcription"/>
    <property type="evidence" value="ECO:0007669"/>
    <property type="project" value="InterPro"/>
</dbReference>
<gene>
    <name evidence="4" type="ORF">G7Z17_g2377</name>
</gene>
<keyword evidence="5" id="KW-1185">Reference proteome</keyword>
<evidence type="ECO:0000256" key="2">
    <source>
        <dbReference type="ARBA" id="ARBA00023242"/>
    </source>
</evidence>
<protein>
    <recommendedName>
        <fullName evidence="3">Zn(2)-C6 fungal-type domain-containing protein</fullName>
    </recommendedName>
</protein>
<proteinExistence type="predicted"/>
<dbReference type="GO" id="GO:0008270">
    <property type="term" value="F:zinc ion binding"/>
    <property type="evidence" value="ECO:0007669"/>
    <property type="project" value="InterPro"/>
</dbReference>
<dbReference type="AlphaFoldDB" id="A0A9P5LEI9"/>
<dbReference type="InterPro" id="IPR052761">
    <property type="entry name" value="Fungal_Detox/Toxin_TFs"/>
</dbReference>
<evidence type="ECO:0000313" key="5">
    <source>
        <dbReference type="Proteomes" id="UP000722485"/>
    </source>
</evidence>
<organism evidence="4 5">
    <name type="scientific">Cylindrodendrum hubeiense</name>
    <dbReference type="NCBI Taxonomy" id="595255"/>
    <lineage>
        <taxon>Eukaryota</taxon>
        <taxon>Fungi</taxon>
        <taxon>Dikarya</taxon>
        <taxon>Ascomycota</taxon>
        <taxon>Pezizomycotina</taxon>
        <taxon>Sordariomycetes</taxon>
        <taxon>Hypocreomycetidae</taxon>
        <taxon>Hypocreales</taxon>
        <taxon>Nectriaceae</taxon>
        <taxon>Cylindrodendrum</taxon>
    </lineage>
</organism>
<feature type="domain" description="Zn(2)-C6 fungal-type" evidence="3">
    <location>
        <begin position="41"/>
        <end position="73"/>
    </location>
</feature>
<dbReference type="PROSITE" id="PS50048">
    <property type="entry name" value="ZN2_CY6_FUNGAL_2"/>
    <property type="match status" value="1"/>
</dbReference>
<keyword evidence="1" id="KW-0479">Metal-binding</keyword>
<dbReference type="EMBL" id="JAANBB010000023">
    <property type="protein sequence ID" value="KAF7555185.1"/>
    <property type="molecule type" value="Genomic_DNA"/>
</dbReference>
<dbReference type="CDD" id="cd12148">
    <property type="entry name" value="fungal_TF_MHR"/>
    <property type="match status" value="1"/>
</dbReference>
<dbReference type="PANTHER" id="PTHR47425:SF2">
    <property type="entry name" value="FARB-RELATED"/>
    <property type="match status" value="1"/>
</dbReference>
<dbReference type="PANTHER" id="PTHR47425">
    <property type="entry name" value="FARB-RELATED"/>
    <property type="match status" value="1"/>
</dbReference>
<dbReference type="GO" id="GO:0000981">
    <property type="term" value="F:DNA-binding transcription factor activity, RNA polymerase II-specific"/>
    <property type="evidence" value="ECO:0007669"/>
    <property type="project" value="InterPro"/>
</dbReference>
<dbReference type="InterPro" id="IPR001138">
    <property type="entry name" value="Zn2Cys6_DnaBD"/>
</dbReference>